<comment type="caution">
    <text evidence="1">The sequence shown here is derived from an EMBL/GenBank/DDBJ whole genome shotgun (WGS) entry which is preliminary data.</text>
</comment>
<dbReference type="EMBL" id="JASCZI010183200">
    <property type="protein sequence ID" value="MED6189152.1"/>
    <property type="molecule type" value="Genomic_DNA"/>
</dbReference>
<organism evidence="1 2">
    <name type="scientific">Stylosanthes scabra</name>
    <dbReference type="NCBI Taxonomy" id="79078"/>
    <lineage>
        <taxon>Eukaryota</taxon>
        <taxon>Viridiplantae</taxon>
        <taxon>Streptophyta</taxon>
        <taxon>Embryophyta</taxon>
        <taxon>Tracheophyta</taxon>
        <taxon>Spermatophyta</taxon>
        <taxon>Magnoliopsida</taxon>
        <taxon>eudicotyledons</taxon>
        <taxon>Gunneridae</taxon>
        <taxon>Pentapetalae</taxon>
        <taxon>rosids</taxon>
        <taxon>fabids</taxon>
        <taxon>Fabales</taxon>
        <taxon>Fabaceae</taxon>
        <taxon>Papilionoideae</taxon>
        <taxon>50 kb inversion clade</taxon>
        <taxon>dalbergioids sensu lato</taxon>
        <taxon>Dalbergieae</taxon>
        <taxon>Pterocarpus clade</taxon>
        <taxon>Stylosanthes</taxon>
    </lineage>
</organism>
<proteinExistence type="predicted"/>
<protein>
    <submittedName>
        <fullName evidence="1">Uncharacterized protein</fullName>
    </submittedName>
</protein>
<evidence type="ECO:0000313" key="1">
    <source>
        <dbReference type="EMBL" id="MED6189152.1"/>
    </source>
</evidence>
<name>A0ABU6WTB3_9FABA</name>
<sequence>MGMTISSSFLSSKPAKIYVYGCFLFSRFSSFYERSSLDKGQESSSMRLNKAKGEADEVLASLRMPLGTMRTKGCAWMLNRAVKPRVYVLSLESRYGLGLVKVKDNLA</sequence>
<gene>
    <name evidence="1" type="ORF">PIB30_093013</name>
</gene>
<reference evidence="1 2" key="1">
    <citation type="journal article" date="2023" name="Plants (Basel)">
        <title>Bridging the Gap: Combining Genomics and Transcriptomics Approaches to Understand Stylosanthes scabra, an Orphan Legume from the Brazilian Caatinga.</title>
        <authorList>
            <person name="Ferreira-Neto J.R.C."/>
            <person name="da Silva M.D."/>
            <person name="Binneck E."/>
            <person name="de Melo N.F."/>
            <person name="da Silva R.H."/>
            <person name="de Melo A.L.T.M."/>
            <person name="Pandolfi V."/>
            <person name="Bustamante F.O."/>
            <person name="Brasileiro-Vidal A.C."/>
            <person name="Benko-Iseppon A.M."/>
        </authorList>
    </citation>
    <scope>NUCLEOTIDE SEQUENCE [LARGE SCALE GENOMIC DNA]</scope>
    <source>
        <tissue evidence="1">Leaves</tissue>
    </source>
</reference>
<evidence type="ECO:0000313" key="2">
    <source>
        <dbReference type="Proteomes" id="UP001341840"/>
    </source>
</evidence>
<dbReference type="Proteomes" id="UP001341840">
    <property type="component" value="Unassembled WGS sequence"/>
</dbReference>
<accession>A0ABU6WTB3</accession>
<keyword evidence="2" id="KW-1185">Reference proteome</keyword>